<dbReference type="Proteomes" id="UP000005017">
    <property type="component" value="Unassembled WGS sequence"/>
</dbReference>
<evidence type="ECO:0000313" key="8">
    <source>
        <dbReference type="EMBL" id="EFC05405.1"/>
    </source>
</evidence>
<dbReference type="GO" id="GO:0006508">
    <property type="term" value="P:proteolysis"/>
    <property type="evidence" value="ECO:0007669"/>
    <property type="project" value="UniProtKB-KW"/>
</dbReference>
<dbReference type="EC" id="3.4.13.19" evidence="3"/>
<sequence length="745" mass="83626">MKKKFLKLGSFVIAGLLALPSILPIHACTGVIVGGDLTKDGTTIFGRTEDLEVNHNKAYKVHKAGKYKAGSTKVDCGTDCEAGYKHTFSHDSYQYTSVSDTTPEYGEFDEAGYNEKGVIADMTVSAKANSKAQGVDPYVDNGITEALITTVILSESDSAVDGVRRIADIFATKGSGEGNAFVIADKKELWYVEVYTGHQFLAMKYPRNKYSVFPNTFWINEVKLEKGTETANYITDKTGNYIYSKGLFDVAQKAGTFVGNKEKNIIDAAKSYGSSQYDAGNRSRVYSGIKALNPKSTVKENDKVYNFLQDADKNSISLKDVFAFTRNRLENIGKKADDQKGNTYPIGNRNTMESHIFQIDHNKNDKLHSVMWLALGSPRFSPYIPYYQNQTKGIEEASAEKNEFHQKSVYWLATDMMHMAETDLDHFSKLVKDDIEKLEDILVKKTKLDPKDAKTATDTNAEDAKKGYELLQKMHDKMKAEYIDYLNKHDTVNTTYNRRNGITVQIKVPAGTADARLQTRISRKGDEIVISDVYGNPVQNLKKPIEIKVTSKQFKDGQEYDISDGKTTQVVKVIKNTLTYTTKSTKTTIKVHQKEEPKPSEPVYKAQIKKIDSKLENRKPEEYEAYDISFVDQNGKVAKDGKMREVRLSLEKFDAKDVYILHRKKDNSLEEVKTIKSANGKELVFEHNDFSPYYFVKKSTVANSKKGGSSAKTNDSSKVFEFGLVGLSAMALLAYALKKRYSTSH</sequence>
<dbReference type="NCBIfam" id="NF033678">
    <property type="entry name" value="C69_fam_dipept"/>
    <property type="match status" value="1"/>
</dbReference>
<evidence type="ECO:0000313" key="9">
    <source>
        <dbReference type="Proteomes" id="UP000005017"/>
    </source>
</evidence>
<dbReference type="GO" id="GO:0016805">
    <property type="term" value="F:dipeptidase activity"/>
    <property type="evidence" value="ECO:0007669"/>
    <property type="project" value="UniProtKB-KW"/>
</dbReference>
<evidence type="ECO:0000256" key="2">
    <source>
        <dbReference type="ARBA" id="ARBA00007225"/>
    </source>
</evidence>
<name>D2MPV2_9FIRM</name>
<evidence type="ECO:0000256" key="1">
    <source>
        <dbReference type="ARBA" id="ARBA00001670"/>
    </source>
</evidence>
<organism evidence="8 9">
    <name type="scientific">Bulleidia extructa W1219</name>
    <dbReference type="NCBI Taxonomy" id="679192"/>
    <lineage>
        <taxon>Bacteria</taxon>
        <taxon>Bacillati</taxon>
        <taxon>Bacillota</taxon>
        <taxon>Erysipelotrichia</taxon>
        <taxon>Erysipelotrichales</taxon>
        <taxon>Erysipelotrichaceae</taxon>
        <taxon>Bulleidia</taxon>
    </lineage>
</organism>
<dbReference type="STRING" id="679192.HMPREF9013_0340"/>
<protein>
    <recommendedName>
        <fullName evidence="3">membrane dipeptidase</fullName>
        <ecNumber evidence="3">3.4.13.19</ecNumber>
    </recommendedName>
</protein>
<dbReference type="EMBL" id="ADFR01000014">
    <property type="protein sequence ID" value="EFC05405.1"/>
    <property type="molecule type" value="Genomic_DNA"/>
</dbReference>
<evidence type="ECO:0000256" key="4">
    <source>
        <dbReference type="ARBA" id="ARBA00022670"/>
    </source>
</evidence>
<accession>D2MPV2</accession>
<keyword evidence="6" id="KW-0224">Dipeptidase</keyword>
<dbReference type="eggNOG" id="COG4690">
    <property type="taxonomic scope" value="Bacteria"/>
</dbReference>
<feature type="signal peptide" evidence="7">
    <location>
        <begin position="1"/>
        <end position="27"/>
    </location>
</feature>
<evidence type="ECO:0000256" key="7">
    <source>
        <dbReference type="SAM" id="SignalP"/>
    </source>
</evidence>
<feature type="chain" id="PRO_5003033292" description="membrane dipeptidase" evidence="7">
    <location>
        <begin position="28"/>
        <end position="745"/>
    </location>
</feature>
<dbReference type="RefSeq" id="WP_006627415.1">
    <property type="nucleotide sequence ID" value="NZ_ADFR01000014.1"/>
</dbReference>
<dbReference type="PANTHER" id="PTHR12994">
    <property type="entry name" value="SECERNIN"/>
    <property type="match status" value="1"/>
</dbReference>
<comment type="caution">
    <text evidence="8">The sequence shown here is derived from an EMBL/GenBank/DDBJ whole genome shotgun (WGS) entry which is preliminary data.</text>
</comment>
<dbReference type="MEROPS" id="C69.002"/>
<dbReference type="Pfam" id="PF03577">
    <property type="entry name" value="Peptidase_C69"/>
    <property type="match status" value="1"/>
</dbReference>
<keyword evidence="7" id="KW-0732">Signal</keyword>
<evidence type="ECO:0000256" key="6">
    <source>
        <dbReference type="ARBA" id="ARBA00022997"/>
    </source>
</evidence>
<dbReference type="PANTHER" id="PTHR12994:SF17">
    <property type="entry name" value="LD30995P"/>
    <property type="match status" value="1"/>
</dbReference>
<dbReference type="OrthoDB" id="9764088at2"/>
<dbReference type="Gene3D" id="3.60.60.10">
    <property type="entry name" value="Penicillin V Acylase, Chain A"/>
    <property type="match status" value="1"/>
</dbReference>
<keyword evidence="4" id="KW-0645">Protease</keyword>
<keyword evidence="5" id="KW-0378">Hydrolase</keyword>
<proteinExistence type="inferred from homology"/>
<gene>
    <name evidence="8" type="ORF">HMPREF9013_0340</name>
</gene>
<dbReference type="InterPro" id="IPR047804">
    <property type="entry name" value="C69_dipept_A-like"/>
</dbReference>
<comment type="similarity">
    <text evidence="2">Belongs to the peptidase C69 family.</text>
</comment>
<dbReference type="AlphaFoldDB" id="D2MPV2"/>
<reference evidence="9" key="1">
    <citation type="submission" date="2009-12" db="EMBL/GenBank/DDBJ databases">
        <title>Sequence of Clostridiales genomosp. BVAB3 str. UPII9-5.</title>
        <authorList>
            <person name="Madupu R."/>
            <person name="Durkin A.S."/>
            <person name="Torralba M."/>
            <person name="Methe B."/>
            <person name="Sutton G.G."/>
            <person name="Strausberg R.L."/>
            <person name="Nelson K.E."/>
        </authorList>
    </citation>
    <scope>NUCLEOTIDE SEQUENCE [LARGE SCALE GENOMIC DNA]</scope>
    <source>
        <strain evidence="9">W1219</strain>
    </source>
</reference>
<dbReference type="GO" id="GO:0070004">
    <property type="term" value="F:cysteine-type exopeptidase activity"/>
    <property type="evidence" value="ECO:0007669"/>
    <property type="project" value="InterPro"/>
</dbReference>
<dbReference type="InterPro" id="IPR005322">
    <property type="entry name" value="Peptidase_C69"/>
</dbReference>
<evidence type="ECO:0000256" key="3">
    <source>
        <dbReference type="ARBA" id="ARBA00013110"/>
    </source>
</evidence>
<evidence type="ECO:0000256" key="5">
    <source>
        <dbReference type="ARBA" id="ARBA00022801"/>
    </source>
</evidence>
<keyword evidence="9" id="KW-1185">Reference proteome</keyword>
<comment type="catalytic activity">
    <reaction evidence="1">
        <text>an L-aminoacyl-L-amino acid + H2O = 2 an L-alpha-amino acid</text>
        <dbReference type="Rhea" id="RHEA:48940"/>
        <dbReference type="ChEBI" id="CHEBI:15377"/>
        <dbReference type="ChEBI" id="CHEBI:59869"/>
        <dbReference type="ChEBI" id="CHEBI:77460"/>
        <dbReference type="EC" id="3.4.13.19"/>
    </reaction>
</comment>